<reference evidence="4" key="1">
    <citation type="submission" date="2024-05" db="EMBL/GenBank/DDBJ databases">
        <authorList>
            <person name="Yang L."/>
            <person name="Pan L."/>
        </authorList>
    </citation>
    <scope>NUCLEOTIDE SEQUENCE</scope>
    <source>
        <strain evidence="4">FCG-7</strain>
    </source>
</reference>
<organism evidence="4">
    <name type="scientific">Chitinibacter mangrovi</name>
    <dbReference type="NCBI Taxonomy" id="3153927"/>
    <lineage>
        <taxon>Bacteria</taxon>
        <taxon>Pseudomonadati</taxon>
        <taxon>Pseudomonadota</taxon>
        <taxon>Betaproteobacteria</taxon>
        <taxon>Neisseriales</taxon>
        <taxon>Chitinibacteraceae</taxon>
        <taxon>Chitinibacter</taxon>
    </lineage>
</organism>
<feature type="domain" description="Nitroreductase" evidence="3">
    <location>
        <begin position="17"/>
        <end position="192"/>
    </location>
</feature>
<dbReference type="EMBL" id="CP157355">
    <property type="protein sequence ID" value="XBM01650.1"/>
    <property type="molecule type" value="Genomic_DNA"/>
</dbReference>
<protein>
    <submittedName>
        <fullName evidence="4">Nitroreductase family protein</fullName>
    </submittedName>
</protein>
<dbReference type="PANTHER" id="PTHR43673">
    <property type="entry name" value="NAD(P)H NITROREDUCTASE YDGI-RELATED"/>
    <property type="match status" value="1"/>
</dbReference>
<comment type="similarity">
    <text evidence="1">Belongs to the nitroreductase family.</text>
</comment>
<dbReference type="Gene3D" id="3.40.109.10">
    <property type="entry name" value="NADH Oxidase"/>
    <property type="match status" value="1"/>
</dbReference>
<dbReference type="CDD" id="cd02137">
    <property type="entry name" value="MhqN-like"/>
    <property type="match status" value="1"/>
</dbReference>
<gene>
    <name evidence="4" type="ORF">ABHF33_05045</name>
</gene>
<dbReference type="PANTHER" id="PTHR43673:SF12">
    <property type="entry name" value="PROTEIN DRGA"/>
    <property type="match status" value="1"/>
</dbReference>
<name>A0AAU7FDG5_9NEIS</name>
<evidence type="ECO:0000313" key="4">
    <source>
        <dbReference type="EMBL" id="XBM01650.1"/>
    </source>
</evidence>
<dbReference type="KEGG" id="cmav:ABHF33_05045"/>
<evidence type="ECO:0000256" key="1">
    <source>
        <dbReference type="ARBA" id="ARBA00007118"/>
    </source>
</evidence>
<dbReference type="Pfam" id="PF00881">
    <property type="entry name" value="Nitroreductase"/>
    <property type="match status" value="1"/>
</dbReference>
<dbReference type="InterPro" id="IPR029479">
    <property type="entry name" value="Nitroreductase"/>
</dbReference>
<dbReference type="GO" id="GO:0016491">
    <property type="term" value="F:oxidoreductase activity"/>
    <property type="evidence" value="ECO:0007669"/>
    <property type="project" value="UniProtKB-KW"/>
</dbReference>
<keyword evidence="2" id="KW-0560">Oxidoreductase</keyword>
<dbReference type="AlphaFoldDB" id="A0AAU7FDG5"/>
<evidence type="ECO:0000256" key="2">
    <source>
        <dbReference type="ARBA" id="ARBA00023002"/>
    </source>
</evidence>
<proteinExistence type="inferred from homology"/>
<evidence type="ECO:0000259" key="3">
    <source>
        <dbReference type="Pfam" id="PF00881"/>
    </source>
</evidence>
<dbReference type="RefSeq" id="WP_348945926.1">
    <property type="nucleotide sequence ID" value="NZ_CP157355.1"/>
</dbReference>
<accession>A0AAU7FDG5</accession>
<dbReference type="InterPro" id="IPR000415">
    <property type="entry name" value="Nitroreductase-like"/>
</dbReference>
<sequence>MSYFIPHPNPHPIHQLIEARRSINHFDPQCQLDDQQIEMLVDLATRSPSAFNLQNWQFIAVRSQPHKQRLQQLSFGQQKVADAAVTFIVCGVRNGYQALASVLAGSVEQGAIPAALADSWVAIASATQHEQPQAQRDEAIRSASLAAMTLMLAAEGMGLGSCPMTGFDHDALIEEFALGDELIPVMLVTVGRPLASNWAQKPRKPLQQVLTVV</sequence>
<dbReference type="SUPFAM" id="SSF55469">
    <property type="entry name" value="FMN-dependent nitroreductase-like"/>
    <property type="match status" value="1"/>
</dbReference>